<dbReference type="InterPro" id="IPR005101">
    <property type="entry name" value="Cryptochr/Photolyase_FAD-bd"/>
</dbReference>
<dbReference type="Pfam" id="PF00875">
    <property type="entry name" value="DNA_photolyase"/>
    <property type="match status" value="1"/>
</dbReference>
<dbReference type="GO" id="GO:0006950">
    <property type="term" value="P:response to stress"/>
    <property type="evidence" value="ECO:0007669"/>
    <property type="project" value="UniProtKB-ARBA"/>
</dbReference>
<dbReference type="PRINTS" id="PR00147">
    <property type="entry name" value="DNAPHOTLYASE"/>
</dbReference>
<organism evidence="9 10">
    <name type="scientific">Knipowitschia caucasica</name>
    <name type="common">Caucasian dwarf goby</name>
    <name type="synonym">Pomatoschistus caucasicus</name>
    <dbReference type="NCBI Taxonomy" id="637954"/>
    <lineage>
        <taxon>Eukaryota</taxon>
        <taxon>Metazoa</taxon>
        <taxon>Chordata</taxon>
        <taxon>Craniata</taxon>
        <taxon>Vertebrata</taxon>
        <taxon>Euteleostomi</taxon>
        <taxon>Actinopterygii</taxon>
        <taxon>Neopterygii</taxon>
        <taxon>Teleostei</taxon>
        <taxon>Neoteleostei</taxon>
        <taxon>Acanthomorphata</taxon>
        <taxon>Gobiaria</taxon>
        <taxon>Gobiiformes</taxon>
        <taxon>Gobioidei</taxon>
        <taxon>Gobiidae</taxon>
        <taxon>Gobiinae</taxon>
        <taxon>Knipowitschia</taxon>
    </lineage>
</organism>
<dbReference type="InterPro" id="IPR003903">
    <property type="entry name" value="UIM_dom"/>
</dbReference>
<comment type="similarity">
    <text evidence="1">Belongs to the DNA photolyase class-1 family.</text>
</comment>
<proteinExistence type="inferred from homology"/>
<evidence type="ECO:0000313" key="10">
    <source>
        <dbReference type="Proteomes" id="UP001497482"/>
    </source>
</evidence>
<dbReference type="SUPFAM" id="SSF48173">
    <property type="entry name" value="Cryptochrome/photolyase FAD-binding domain"/>
    <property type="match status" value="1"/>
</dbReference>
<protein>
    <recommendedName>
        <fullName evidence="8">Photolyase/cryptochrome alpha/beta domain-containing protein</fullName>
    </recommendedName>
</protein>
<dbReference type="PANTHER" id="PTHR11455">
    <property type="entry name" value="CRYPTOCHROME"/>
    <property type="match status" value="1"/>
</dbReference>
<feature type="binding site" evidence="5">
    <location>
        <position position="442"/>
    </location>
    <ligand>
        <name>FAD</name>
        <dbReference type="ChEBI" id="CHEBI:57692"/>
    </ligand>
</feature>
<reference evidence="9 10" key="1">
    <citation type="submission" date="2024-04" db="EMBL/GenBank/DDBJ databases">
        <authorList>
            <person name="Waldvogel A.-M."/>
            <person name="Schoenle A."/>
        </authorList>
    </citation>
    <scope>NUCLEOTIDE SEQUENCE [LARGE SCALE GENOMIC DNA]</scope>
</reference>
<dbReference type="GO" id="GO:0032922">
    <property type="term" value="P:circadian regulation of gene expression"/>
    <property type="evidence" value="ECO:0007669"/>
    <property type="project" value="TreeGrafter"/>
</dbReference>
<evidence type="ECO:0000256" key="5">
    <source>
        <dbReference type="PIRSR" id="PIRSR602081-1"/>
    </source>
</evidence>
<dbReference type="GO" id="GO:0071949">
    <property type="term" value="F:FAD binding"/>
    <property type="evidence" value="ECO:0007669"/>
    <property type="project" value="TreeGrafter"/>
</dbReference>
<evidence type="ECO:0000256" key="3">
    <source>
        <dbReference type="ARBA" id="ARBA00022827"/>
    </source>
</evidence>
<feature type="binding site" evidence="5">
    <location>
        <position position="399"/>
    </location>
    <ligand>
        <name>FAD</name>
        <dbReference type="ChEBI" id="CHEBI:57692"/>
    </ligand>
</feature>
<feature type="region of interest" description="Disordered" evidence="7">
    <location>
        <begin position="107"/>
        <end position="155"/>
    </location>
</feature>
<feature type="binding site" evidence="5">
    <location>
        <begin position="411"/>
        <end position="415"/>
    </location>
    <ligand>
        <name>FAD</name>
        <dbReference type="ChEBI" id="CHEBI:57692"/>
    </ligand>
</feature>
<dbReference type="InterPro" id="IPR014729">
    <property type="entry name" value="Rossmann-like_a/b/a_fold"/>
</dbReference>
<gene>
    <name evidence="9" type="ORF">KC01_LOCUS21582</name>
</gene>
<feature type="site" description="Electron transfer via tryptophanyl radical" evidence="6">
    <location>
        <position position="476"/>
    </location>
</feature>
<evidence type="ECO:0000256" key="7">
    <source>
        <dbReference type="SAM" id="MobiDB-lite"/>
    </source>
</evidence>
<feature type="site" description="Electron transfer via tryptophanyl radical" evidence="6">
    <location>
        <position position="529"/>
    </location>
</feature>
<evidence type="ECO:0000256" key="4">
    <source>
        <dbReference type="ARBA" id="ARBA00022991"/>
    </source>
</evidence>
<feature type="compositionally biased region" description="Basic and acidic residues" evidence="7">
    <location>
        <begin position="742"/>
        <end position="763"/>
    </location>
</feature>
<evidence type="ECO:0000256" key="1">
    <source>
        <dbReference type="ARBA" id="ARBA00005862"/>
    </source>
</evidence>
<dbReference type="Pfam" id="PF03441">
    <property type="entry name" value="FAD_binding_7"/>
    <property type="match status" value="1"/>
</dbReference>
<feature type="site" description="Electron transfer via tryptophanyl radical" evidence="6">
    <location>
        <position position="552"/>
    </location>
</feature>
<evidence type="ECO:0000256" key="2">
    <source>
        <dbReference type="ARBA" id="ARBA00022630"/>
    </source>
</evidence>
<evidence type="ECO:0000259" key="8">
    <source>
        <dbReference type="PROSITE" id="PS51645"/>
    </source>
</evidence>
<dbReference type="GO" id="GO:0043153">
    <property type="term" value="P:entrainment of circadian clock by photoperiod"/>
    <property type="evidence" value="ECO:0007669"/>
    <property type="project" value="TreeGrafter"/>
</dbReference>
<feature type="region of interest" description="Disordered" evidence="7">
    <location>
        <begin position="738"/>
        <end position="790"/>
    </location>
</feature>
<dbReference type="PROSITE" id="PS00394">
    <property type="entry name" value="DNA_PHOTOLYASES_1_1"/>
    <property type="match status" value="1"/>
</dbReference>
<keyword evidence="2 5" id="KW-0285">Flavoprotein</keyword>
<dbReference type="Gene3D" id="3.40.50.620">
    <property type="entry name" value="HUPs"/>
    <property type="match status" value="1"/>
</dbReference>
<dbReference type="InterPro" id="IPR036155">
    <property type="entry name" value="Crypto/Photolyase_N_sf"/>
</dbReference>
<dbReference type="GO" id="GO:0003904">
    <property type="term" value="F:deoxyribodipyrimidine photo-lyase activity"/>
    <property type="evidence" value="ECO:0007669"/>
    <property type="project" value="TreeGrafter"/>
</dbReference>
<evidence type="ECO:0000313" key="9">
    <source>
        <dbReference type="EMBL" id="CAL1592318.1"/>
    </source>
</evidence>
<keyword evidence="3 5" id="KW-0274">FAD</keyword>
<feature type="binding site" evidence="5">
    <location>
        <begin position="542"/>
        <end position="544"/>
    </location>
    <ligand>
        <name>FAD</name>
        <dbReference type="ChEBI" id="CHEBI:57692"/>
    </ligand>
</feature>
<feature type="domain" description="Photolyase/cryptochrome alpha/beta" evidence="8">
    <location>
        <begin position="159"/>
        <end position="294"/>
    </location>
</feature>
<comment type="cofactor">
    <cofactor evidence="5">
        <name>FAD</name>
        <dbReference type="ChEBI" id="CHEBI:57692"/>
    </cofactor>
    <text evidence="5">Binds 1 FAD per subunit.</text>
</comment>
<name>A0AAV2KQJ8_KNICA</name>
<dbReference type="PANTHER" id="PTHR11455:SF18">
    <property type="entry name" value="SI:CH1073-390K14.1"/>
    <property type="match status" value="1"/>
</dbReference>
<sequence>MAPSLGSTEDGLALVRRLLRDVLVGREDPEGFFALCVSALGHHDTRSHFHAVIRPLSTANRALHSTLTAVYEEYFSKTEDDELQLALALSLLEPTKDQQLEEVSVTTTKDNNEHCSAPSSNQAICESGEREKRPKKRRQKSKSMGQQVVGLPPTPSSQPPVILWFRRDLRLCDNPAIVQALQAGAPVIPVFIWAPAEEEGPGITVAMGGASRFWLHHALSCLRSALERIGSSLLFLTADQSSLQTLQRLLKDTGARTVVANAVYEPWLRQRDELVSSSLHRDGAELRMCHSYCLRDPYSVSTVGVGLRGIGSVSHFVSCCTQNPGPPLGAPLDPPVSLPTPSFWPSAELLDTLELAKMPRRKDGTIIDWAVNIRSSWDFSEEGAHAQLHAFLQDGVYRYEKESSRADSPNTSSLSPYLHFGQLSPRWLLWDAKGAKCRPLKFQRKLAWRDLAYWQLSLFPDMPWESLRPPYKALCWSTEREHLKAWQRGRTGYPLVDAAMRQLWLSGWMNNYMRHVVASFLIAYLHLPWQEGYRWFQDTLVDSDVAIDAMMWQNGGMCGLDHWNFVMHPVDAAMTCDPCGSYVRQWCPELIELPNELIHKPWKCPASILKRAGMVLGQTYPERIVTDLEERRSRSLQDVARVRLQFPEYVDKSSGCDLVPLPPRLLSQTLGRHSDDVPSGKEFLLPLITRMEFKHQLDKPDCDSTSNPYNAVLKGYVSRKRDETVAFLNQRDFTASVLNEGTQRRERMERNQRKMEGLSEPHQPRGRARRTPTANDKFSVVPGGVVKTLR</sequence>
<dbReference type="GO" id="GO:0005737">
    <property type="term" value="C:cytoplasm"/>
    <property type="evidence" value="ECO:0007669"/>
    <property type="project" value="TreeGrafter"/>
</dbReference>
<dbReference type="GO" id="GO:0003677">
    <property type="term" value="F:DNA binding"/>
    <property type="evidence" value="ECO:0007669"/>
    <property type="project" value="TreeGrafter"/>
</dbReference>
<dbReference type="GO" id="GO:0005634">
    <property type="term" value="C:nucleus"/>
    <property type="evidence" value="ECO:0007669"/>
    <property type="project" value="TreeGrafter"/>
</dbReference>
<dbReference type="AlphaFoldDB" id="A0AAV2KQJ8"/>
<evidence type="ECO:0000256" key="6">
    <source>
        <dbReference type="PIRSR" id="PIRSR602081-2"/>
    </source>
</evidence>
<dbReference type="Gene3D" id="1.10.579.10">
    <property type="entry name" value="DNA Cyclobutane Dipyrimidine Photolyase, subunit A, domain 3"/>
    <property type="match status" value="1"/>
</dbReference>
<keyword evidence="4" id="KW-0157">Chromophore</keyword>
<dbReference type="InterPro" id="IPR036134">
    <property type="entry name" value="Crypto/Photolyase_FAD-like_sf"/>
</dbReference>
<dbReference type="EMBL" id="OZ035824">
    <property type="protein sequence ID" value="CAL1592318.1"/>
    <property type="molecule type" value="Genomic_DNA"/>
</dbReference>
<dbReference type="Proteomes" id="UP001497482">
    <property type="component" value="Chromosome 2"/>
</dbReference>
<dbReference type="SUPFAM" id="SSF52425">
    <property type="entry name" value="Cryptochrome/photolyase, N-terminal domain"/>
    <property type="match status" value="1"/>
</dbReference>
<keyword evidence="10" id="KW-1185">Reference proteome</keyword>
<accession>A0AAV2KQJ8</accession>
<dbReference type="GO" id="GO:0006139">
    <property type="term" value="P:nucleobase-containing compound metabolic process"/>
    <property type="evidence" value="ECO:0007669"/>
    <property type="project" value="UniProtKB-ARBA"/>
</dbReference>
<dbReference type="PROSITE" id="PS51645">
    <property type="entry name" value="PHR_CRY_ALPHA_BETA"/>
    <property type="match status" value="1"/>
</dbReference>
<dbReference type="InterPro" id="IPR006050">
    <property type="entry name" value="DNA_photolyase_N"/>
</dbReference>
<dbReference type="PROSITE" id="PS50330">
    <property type="entry name" value="UIM"/>
    <property type="match status" value="1"/>
</dbReference>
<dbReference type="InterPro" id="IPR002081">
    <property type="entry name" value="Cryptochrome/DNA_photolyase_1"/>
</dbReference>
<dbReference type="Gene3D" id="1.25.40.80">
    <property type="match status" value="1"/>
</dbReference>
<dbReference type="InterPro" id="IPR018394">
    <property type="entry name" value="DNA_photolyase_1_CS_C"/>
</dbReference>